<accession>A0A6G1G0V1</accession>
<evidence type="ECO:0000256" key="7">
    <source>
        <dbReference type="ARBA" id="ARBA00022989"/>
    </source>
</evidence>
<dbReference type="AlphaFoldDB" id="A0A6G1G0V1"/>
<comment type="subcellular location">
    <subcellularLocation>
        <location evidence="1">Cell membrane</location>
        <topology evidence="1">Multi-pass membrane protein</topology>
    </subcellularLocation>
</comment>
<keyword evidence="5" id="KW-0808">Transferase</keyword>
<keyword evidence="9" id="KW-0325">Glycoprotein</keyword>
<evidence type="ECO:0000256" key="5">
    <source>
        <dbReference type="ARBA" id="ARBA00022679"/>
    </source>
</evidence>
<reference evidence="13" key="2">
    <citation type="submission" date="2020-04" db="EMBL/GenBank/DDBJ databases">
        <authorList>
            <consortium name="NCBI Genome Project"/>
        </authorList>
    </citation>
    <scope>NUCLEOTIDE SEQUENCE</scope>
    <source>
        <strain evidence="13">CBS 781.70</strain>
    </source>
</reference>
<evidence type="ECO:0000256" key="9">
    <source>
        <dbReference type="ARBA" id="ARBA00023180"/>
    </source>
</evidence>
<evidence type="ECO:0000256" key="10">
    <source>
        <dbReference type="SAM" id="Phobius"/>
    </source>
</evidence>
<dbReference type="EC" id="2.4.1.16" evidence="2"/>
<dbReference type="InterPro" id="IPR029044">
    <property type="entry name" value="Nucleotide-diphossugar_trans"/>
</dbReference>
<dbReference type="Pfam" id="PF03142">
    <property type="entry name" value="Chitin_synth_2"/>
    <property type="match status" value="2"/>
</dbReference>
<proteinExistence type="predicted"/>
<dbReference type="GO" id="GO:0071944">
    <property type="term" value="C:cell periphery"/>
    <property type="evidence" value="ECO:0007669"/>
    <property type="project" value="TreeGrafter"/>
</dbReference>
<reference evidence="11 13" key="1">
    <citation type="submission" date="2020-01" db="EMBL/GenBank/DDBJ databases">
        <authorList>
            <consortium name="DOE Joint Genome Institute"/>
            <person name="Haridas S."/>
            <person name="Albert R."/>
            <person name="Binder M."/>
            <person name="Bloem J."/>
            <person name="Labutti K."/>
            <person name="Salamov A."/>
            <person name="Andreopoulos B."/>
            <person name="Baker S.E."/>
            <person name="Barry K."/>
            <person name="Bills G."/>
            <person name="Bluhm B.H."/>
            <person name="Cannon C."/>
            <person name="Castanera R."/>
            <person name="Culley D.E."/>
            <person name="Daum C."/>
            <person name="Ezra D."/>
            <person name="Gonzalez J.B."/>
            <person name="Henrissat B."/>
            <person name="Kuo A."/>
            <person name="Liang C."/>
            <person name="Lipzen A."/>
            <person name="Lutzoni F."/>
            <person name="Magnuson J."/>
            <person name="Mondo S."/>
            <person name="Nolan M."/>
            <person name="Ohm R."/>
            <person name="Pangilinan J."/>
            <person name="Park H.-J."/>
            <person name="Ramirez L."/>
            <person name="Alfaro M."/>
            <person name="Sun H."/>
            <person name="Tritt A."/>
            <person name="Yoshinaga Y."/>
            <person name="Zwiers L.-H."/>
            <person name="Turgeon B.G."/>
            <person name="Goodwin S.B."/>
            <person name="Spatafora J.W."/>
            <person name="Crous P.W."/>
            <person name="Grigoriev I.V."/>
        </authorList>
    </citation>
    <scope>NUCLEOTIDE SEQUENCE</scope>
    <source>
        <strain evidence="11 13">CBS 781.70</strain>
    </source>
</reference>
<evidence type="ECO:0000256" key="1">
    <source>
        <dbReference type="ARBA" id="ARBA00004651"/>
    </source>
</evidence>
<feature type="transmembrane region" description="Helical" evidence="10">
    <location>
        <begin position="23"/>
        <end position="49"/>
    </location>
</feature>
<feature type="transmembrane region" description="Helical" evidence="10">
    <location>
        <begin position="446"/>
        <end position="467"/>
    </location>
</feature>
<evidence type="ECO:0000256" key="3">
    <source>
        <dbReference type="ARBA" id="ARBA00022475"/>
    </source>
</evidence>
<name>A0A6G1G0V1_9PEZI</name>
<evidence type="ECO:0000313" key="12">
    <source>
        <dbReference type="Proteomes" id="UP000504638"/>
    </source>
</evidence>
<keyword evidence="8 10" id="KW-0472">Membrane</keyword>
<protein>
    <recommendedName>
        <fullName evidence="2">chitin synthase</fullName>
        <ecNumber evidence="2">2.4.1.16</ecNumber>
    </recommendedName>
</protein>
<dbReference type="SUPFAM" id="SSF53448">
    <property type="entry name" value="Nucleotide-diphospho-sugar transferases"/>
    <property type="match status" value="1"/>
</dbReference>
<sequence length="546" mass="63537">MIGLLGVNGALIYIAWKYKQSHYIFLVLLAMNTFLQAVMIMCLIIHYIFTRLLCCCLRRKEKIPDRPERICMVIPCYNETRHELERSLDSLVRQQDLDGHARMALIIVDGNVKGKGMEKTTQEHLLDDILLKSNRTYFRNGYRARDGLFMACTVQDGYYKGLPYILIGKRYNQGKRDSLCFIRSFLYHFCNRSQGIETIFNPKLFDHLANLLIIHGLNEVDYLVGIDADTVLADDCVSEMVKVIRTDPKLVGVCGHVCVDFGNRPFGFWELYQYVEYSLTQGLRRMFQSRITGRVNCLPGCCQLLRVDQATFGDKVLREKFGYVPKPNDGMTKHIMGNYSEDSIHASVIFSCFPSKRTAQALKAKAYTVVPDNWRVFLSQRKRWSLGSISNEFVMAWRPGILLIERICSIITCITWFIMPFIIAAFAELIWLLVRKGPKIIDDHVFIGLLSVLVVRYIYSFLILAWLPSGFFERLQFFVGFFIHLLASPFMNIIIIVYSLFYSDDFKWGKTREVVEEEDTMEEKRPMNFYRSNTSYYIRREIDVKE</sequence>
<evidence type="ECO:0000256" key="6">
    <source>
        <dbReference type="ARBA" id="ARBA00022692"/>
    </source>
</evidence>
<keyword evidence="4" id="KW-0328">Glycosyltransferase</keyword>
<dbReference type="GeneID" id="54422475"/>
<feature type="transmembrane region" description="Helical" evidence="10">
    <location>
        <begin position="414"/>
        <end position="434"/>
    </location>
</feature>
<evidence type="ECO:0000256" key="8">
    <source>
        <dbReference type="ARBA" id="ARBA00023136"/>
    </source>
</evidence>
<evidence type="ECO:0000256" key="4">
    <source>
        <dbReference type="ARBA" id="ARBA00022676"/>
    </source>
</evidence>
<dbReference type="PANTHER" id="PTHR22914">
    <property type="entry name" value="CHITIN SYNTHASE"/>
    <property type="match status" value="1"/>
</dbReference>
<dbReference type="GO" id="GO:0004100">
    <property type="term" value="F:chitin synthase activity"/>
    <property type="evidence" value="ECO:0007669"/>
    <property type="project" value="UniProtKB-EC"/>
</dbReference>
<dbReference type="EMBL" id="ML975160">
    <property type="protein sequence ID" value="KAF1811684.1"/>
    <property type="molecule type" value="Genomic_DNA"/>
</dbReference>
<dbReference type="GO" id="GO:0016020">
    <property type="term" value="C:membrane"/>
    <property type="evidence" value="ECO:0007669"/>
    <property type="project" value="UniProtKB-SubCell"/>
</dbReference>
<keyword evidence="12" id="KW-1185">Reference proteome</keyword>
<evidence type="ECO:0000313" key="11">
    <source>
        <dbReference type="EMBL" id="KAF1811684.1"/>
    </source>
</evidence>
<evidence type="ECO:0000313" key="13">
    <source>
        <dbReference type="RefSeq" id="XP_033533315.1"/>
    </source>
</evidence>
<reference evidence="13" key="3">
    <citation type="submission" date="2025-04" db="UniProtKB">
        <authorList>
            <consortium name="RefSeq"/>
        </authorList>
    </citation>
    <scope>IDENTIFICATION</scope>
    <source>
        <strain evidence="13">CBS 781.70</strain>
    </source>
</reference>
<keyword evidence="3" id="KW-1003">Cell membrane</keyword>
<organism evidence="11">
    <name type="scientific">Eremomyces bilateralis CBS 781.70</name>
    <dbReference type="NCBI Taxonomy" id="1392243"/>
    <lineage>
        <taxon>Eukaryota</taxon>
        <taxon>Fungi</taxon>
        <taxon>Dikarya</taxon>
        <taxon>Ascomycota</taxon>
        <taxon>Pezizomycotina</taxon>
        <taxon>Dothideomycetes</taxon>
        <taxon>Dothideomycetes incertae sedis</taxon>
        <taxon>Eremomycetales</taxon>
        <taxon>Eremomycetaceae</taxon>
        <taxon>Eremomyces</taxon>
    </lineage>
</organism>
<dbReference type="Gene3D" id="3.90.550.10">
    <property type="entry name" value="Spore Coat Polysaccharide Biosynthesis Protein SpsA, Chain A"/>
    <property type="match status" value="1"/>
</dbReference>
<feature type="transmembrane region" description="Helical" evidence="10">
    <location>
        <begin position="479"/>
        <end position="502"/>
    </location>
</feature>
<dbReference type="GO" id="GO:0006031">
    <property type="term" value="P:chitin biosynthetic process"/>
    <property type="evidence" value="ECO:0007669"/>
    <property type="project" value="TreeGrafter"/>
</dbReference>
<dbReference type="OrthoDB" id="370884at2759"/>
<gene>
    <name evidence="11 13" type="ORF">P152DRAFT_482717</name>
</gene>
<dbReference type="RefSeq" id="XP_033533315.1">
    <property type="nucleotide sequence ID" value="XM_033681905.1"/>
</dbReference>
<evidence type="ECO:0000256" key="2">
    <source>
        <dbReference type="ARBA" id="ARBA00012543"/>
    </source>
</evidence>
<keyword evidence="7 10" id="KW-1133">Transmembrane helix</keyword>
<keyword evidence="6 10" id="KW-0812">Transmembrane</keyword>
<dbReference type="PANTHER" id="PTHR22914:SF13">
    <property type="entry name" value="CHITIN SYNTHASE"/>
    <property type="match status" value="1"/>
</dbReference>
<dbReference type="InterPro" id="IPR004835">
    <property type="entry name" value="Chitin_synth"/>
</dbReference>
<dbReference type="GO" id="GO:0030428">
    <property type="term" value="C:cell septum"/>
    <property type="evidence" value="ECO:0007669"/>
    <property type="project" value="TreeGrafter"/>
</dbReference>
<dbReference type="Proteomes" id="UP000504638">
    <property type="component" value="Unplaced"/>
</dbReference>